<proteinExistence type="predicted"/>
<evidence type="ECO:0000313" key="2">
    <source>
        <dbReference type="Proteomes" id="UP000294933"/>
    </source>
</evidence>
<accession>A0A4Y7Q561</accession>
<keyword evidence="2" id="KW-1185">Reference proteome</keyword>
<name>A0A4Y7Q561_9AGAM</name>
<dbReference type="Proteomes" id="UP000294933">
    <property type="component" value="Unassembled WGS sequence"/>
</dbReference>
<reference evidence="1 2" key="1">
    <citation type="submission" date="2018-06" db="EMBL/GenBank/DDBJ databases">
        <title>A transcriptomic atlas of mushroom development highlights an independent origin of complex multicellularity.</title>
        <authorList>
            <consortium name="DOE Joint Genome Institute"/>
            <person name="Krizsan K."/>
            <person name="Almasi E."/>
            <person name="Merenyi Z."/>
            <person name="Sahu N."/>
            <person name="Viragh M."/>
            <person name="Koszo T."/>
            <person name="Mondo S."/>
            <person name="Kiss B."/>
            <person name="Balint B."/>
            <person name="Kues U."/>
            <person name="Barry K."/>
            <person name="Hegedus J.C."/>
            <person name="Henrissat B."/>
            <person name="Johnson J."/>
            <person name="Lipzen A."/>
            <person name="Ohm R."/>
            <person name="Nagy I."/>
            <person name="Pangilinan J."/>
            <person name="Yan J."/>
            <person name="Xiong Y."/>
            <person name="Grigoriev I.V."/>
            <person name="Hibbett D.S."/>
            <person name="Nagy L.G."/>
        </authorList>
    </citation>
    <scope>NUCLEOTIDE SEQUENCE [LARGE SCALE GENOMIC DNA]</scope>
    <source>
        <strain evidence="1 2">SZMC22713</strain>
    </source>
</reference>
<dbReference type="VEuPathDB" id="FungiDB:BD410DRAFT_898365"/>
<dbReference type="AlphaFoldDB" id="A0A4Y7Q561"/>
<dbReference type="OrthoDB" id="3357519at2759"/>
<dbReference type="Gene3D" id="1.20.1280.50">
    <property type="match status" value="1"/>
</dbReference>
<dbReference type="EMBL" id="ML170175">
    <property type="protein sequence ID" value="TDL22451.1"/>
    <property type="molecule type" value="Genomic_DNA"/>
</dbReference>
<sequence>MDDTRLPREKSSTVTGLSNFISLLMGLKNHDFQSINADEVWENIGVGPNDQSSSSCGSLAGQTDHASLRRSLDQAKLCMATLNEVQSQLRKRILSLRKSYIPLMVEEGIKTLPDDILTQVLEAGHYTTDNCLFAQHMSQVCHRFREVSLRTPLLWSKISDDYTEDQINTFLSRSAHVGLDISVGFSTSEPLSFLQRVTSHSNRWTKLRFPYEYPEGTMQKMGITDLPRLQEVYYYCEVDFPSKWSFSVSDTHGWGSLFSPTPGYLSQITSFEFSIKGRRYSVPIDSLLQAICSMKNLTVLSLKLTACLDTVSRVRSTKNLERHSVPIDTLQIYIKDFTEYDVVEQLYDALSFLSPSTIDLTLENLLSTLGNWPFYFLKNGEIFPYGSVINVRILGVEHPTLYTRLYPFGFLTELVQGCNIAHTIHVEARYTSFVSQYDTSERWKYFANLRHLRFTHCDRLAEWEIKALVENLMINKEPGKGLLSLEVINCPGISENFLLDLKDEVGSRLRWELNYKTELDTFRCLW</sequence>
<protein>
    <submittedName>
        <fullName evidence="1">Uncharacterized protein</fullName>
    </submittedName>
</protein>
<gene>
    <name evidence="1" type="ORF">BD410DRAFT_898365</name>
</gene>
<organism evidence="1 2">
    <name type="scientific">Rickenella mellea</name>
    <dbReference type="NCBI Taxonomy" id="50990"/>
    <lineage>
        <taxon>Eukaryota</taxon>
        <taxon>Fungi</taxon>
        <taxon>Dikarya</taxon>
        <taxon>Basidiomycota</taxon>
        <taxon>Agaricomycotina</taxon>
        <taxon>Agaricomycetes</taxon>
        <taxon>Hymenochaetales</taxon>
        <taxon>Rickenellaceae</taxon>
        <taxon>Rickenella</taxon>
    </lineage>
</organism>
<evidence type="ECO:0000313" key="1">
    <source>
        <dbReference type="EMBL" id="TDL22451.1"/>
    </source>
</evidence>